<organism evidence="2">
    <name type="scientific">marine metagenome</name>
    <dbReference type="NCBI Taxonomy" id="408172"/>
    <lineage>
        <taxon>unclassified sequences</taxon>
        <taxon>metagenomes</taxon>
        <taxon>ecological metagenomes</taxon>
    </lineage>
</organism>
<dbReference type="PANTHER" id="PTHR23089">
    <property type="entry name" value="HISTIDINE TRIAD HIT PROTEIN"/>
    <property type="match status" value="1"/>
</dbReference>
<dbReference type="PRINTS" id="PR00332">
    <property type="entry name" value="HISTRIAD"/>
</dbReference>
<dbReference type="PROSITE" id="PS51084">
    <property type="entry name" value="HIT_2"/>
    <property type="match status" value="1"/>
</dbReference>
<evidence type="ECO:0000259" key="1">
    <source>
        <dbReference type="PROSITE" id="PS51084"/>
    </source>
</evidence>
<feature type="domain" description="HIT" evidence="1">
    <location>
        <begin position="6"/>
        <end position="114"/>
    </location>
</feature>
<accession>A0A382VJP0</accession>
<proteinExistence type="predicted"/>
<dbReference type="Pfam" id="PF01230">
    <property type="entry name" value="HIT"/>
    <property type="match status" value="1"/>
</dbReference>
<reference evidence="2" key="1">
    <citation type="submission" date="2018-05" db="EMBL/GenBank/DDBJ databases">
        <authorList>
            <person name="Lanie J.A."/>
            <person name="Ng W.-L."/>
            <person name="Kazmierczak K.M."/>
            <person name="Andrzejewski T.M."/>
            <person name="Davidsen T.M."/>
            <person name="Wayne K.J."/>
            <person name="Tettelin H."/>
            <person name="Glass J.I."/>
            <person name="Rusch D."/>
            <person name="Podicherti R."/>
            <person name="Tsui H.-C.T."/>
            <person name="Winkler M.E."/>
        </authorList>
    </citation>
    <scope>NUCLEOTIDE SEQUENCE</scope>
</reference>
<dbReference type="GO" id="GO:0003824">
    <property type="term" value="F:catalytic activity"/>
    <property type="evidence" value="ECO:0007669"/>
    <property type="project" value="InterPro"/>
</dbReference>
<dbReference type="InterPro" id="IPR001310">
    <property type="entry name" value="Histidine_triad_HIT"/>
</dbReference>
<dbReference type="Gene3D" id="3.30.428.10">
    <property type="entry name" value="HIT-like"/>
    <property type="match status" value="1"/>
</dbReference>
<name>A0A382VJP0_9ZZZZ</name>
<dbReference type="InterPro" id="IPR036265">
    <property type="entry name" value="HIT-like_sf"/>
</dbReference>
<dbReference type="AlphaFoldDB" id="A0A382VJP0"/>
<dbReference type="InterPro" id="IPR019808">
    <property type="entry name" value="Histidine_triad_CS"/>
</dbReference>
<dbReference type="InterPro" id="IPR011146">
    <property type="entry name" value="HIT-like"/>
</dbReference>
<dbReference type="SUPFAM" id="SSF54197">
    <property type="entry name" value="HIT-like"/>
    <property type="match status" value="1"/>
</dbReference>
<gene>
    <name evidence="2" type="ORF">METZ01_LOCUS399610</name>
</gene>
<sequence length="114" mass="12558">MASSCVFCRIYEGEIVSEILYSDDSAFVIRDANPRAPVHLLVIPTIHLTRMGCSDHASEPLLGHLIMLADNVANEYGLERSGYRVVINQGPDSGQEISHLHLHVMGGRRLESMG</sequence>
<dbReference type="EMBL" id="UINC01152529">
    <property type="protein sequence ID" value="SVD46756.1"/>
    <property type="molecule type" value="Genomic_DNA"/>
</dbReference>
<protein>
    <recommendedName>
        <fullName evidence="1">HIT domain-containing protein</fullName>
    </recommendedName>
</protein>
<dbReference type="PROSITE" id="PS00892">
    <property type="entry name" value="HIT_1"/>
    <property type="match status" value="1"/>
</dbReference>
<evidence type="ECO:0000313" key="2">
    <source>
        <dbReference type="EMBL" id="SVD46756.1"/>
    </source>
</evidence>